<accession>A0ABS3CNE9</accession>
<dbReference type="EMBL" id="JAFKCS010000001">
    <property type="protein sequence ID" value="MBN7818582.1"/>
    <property type="molecule type" value="Genomic_DNA"/>
</dbReference>
<comment type="caution">
    <text evidence="1">The sequence shown here is derived from an EMBL/GenBank/DDBJ whole genome shotgun (WGS) entry which is preliminary data.</text>
</comment>
<keyword evidence="2" id="KW-1185">Reference proteome</keyword>
<name>A0ABS3CNE9_9ALTE</name>
<reference evidence="1 2" key="1">
    <citation type="submission" date="2021-03" db="EMBL/GenBank/DDBJ databases">
        <title>novel species isolated from a fishpond in China.</title>
        <authorList>
            <person name="Lu H."/>
            <person name="Cai Z."/>
        </authorList>
    </citation>
    <scope>NUCLEOTIDE SEQUENCE [LARGE SCALE GENOMIC DNA]</scope>
    <source>
        <strain evidence="1 2">Y57</strain>
    </source>
</reference>
<gene>
    <name evidence="1" type="ORF">J0A65_01835</name>
</gene>
<protein>
    <recommendedName>
        <fullName evidence="3">STAS/SEC14 domain-containing protein</fullName>
    </recommendedName>
</protein>
<organism evidence="1 2">
    <name type="scientific">Bowmanella yangjiangensis</name>
    <dbReference type="NCBI Taxonomy" id="2811230"/>
    <lineage>
        <taxon>Bacteria</taxon>
        <taxon>Pseudomonadati</taxon>
        <taxon>Pseudomonadota</taxon>
        <taxon>Gammaproteobacteria</taxon>
        <taxon>Alteromonadales</taxon>
        <taxon>Alteromonadaceae</taxon>
        <taxon>Bowmanella</taxon>
    </lineage>
</organism>
<evidence type="ECO:0000313" key="1">
    <source>
        <dbReference type="EMBL" id="MBN7818582.1"/>
    </source>
</evidence>
<sequence length="136" mass="15315">MKFLATYSYDESLGVLFSTAKGVADPGDILALYNKLHSLANRHQCRKALVDLRQVQLSYDSASVLSILDRLEPLLCNLQIARIVKPTDARQQFVQAYAEQLNLPLRNFYQDQQGLAWLISSPNTPTEAQSNEEMLS</sequence>
<dbReference type="Proteomes" id="UP000663992">
    <property type="component" value="Unassembled WGS sequence"/>
</dbReference>
<proteinExistence type="predicted"/>
<dbReference type="RefSeq" id="WP_206592401.1">
    <property type="nucleotide sequence ID" value="NZ_JAFKCS010000001.1"/>
</dbReference>
<evidence type="ECO:0000313" key="2">
    <source>
        <dbReference type="Proteomes" id="UP000663992"/>
    </source>
</evidence>
<evidence type="ECO:0008006" key="3">
    <source>
        <dbReference type="Google" id="ProtNLM"/>
    </source>
</evidence>